<reference evidence="1 2" key="1">
    <citation type="journal article" date="2024" name="G3 (Bethesda)">
        <title>Genome assembly of Hibiscus sabdariffa L. provides insights into metabolisms of medicinal natural products.</title>
        <authorList>
            <person name="Kim T."/>
        </authorList>
    </citation>
    <scope>NUCLEOTIDE SEQUENCE [LARGE SCALE GENOMIC DNA]</scope>
    <source>
        <strain evidence="1">TK-2024</strain>
        <tissue evidence="1">Old leaves</tissue>
    </source>
</reference>
<protein>
    <submittedName>
        <fullName evidence="1">Uncharacterized protein</fullName>
    </submittedName>
</protein>
<dbReference type="Proteomes" id="UP001472677">
    <property type="component" value="Unassembled WGS sequence"/>
</dbReference>
<evidence type="ECO:0000313" key="1">
    <source>
        <dbReference type="EMBL" id="KAK8574796.1"/>
    </source>
</evidence>
<comment type="caution">
    <text evidence="1">The sequence shown here is derived from an EMBL/GenBank/DDBJ whole genome shotgun (WGS) entry which is preliminary data.</text>
</comment>
<proteinExistence type="predicted"/>
<keyword evidence="2" id="KW-1185">Reference proteome</keyword>
<name>A0ABR2F8Y6_9ROSI</name>
<organism evidence="1 2">
    <name type="scientific">Hibiscus sabdariffa</name>
    <name type="common">roselle</name>
    <dbReference type="NCBI Taxonomy" id="183260"/>
    <lineage>
        <taxon>Eukaryota</taxon>
        <taxon>Viridiplantae</taxon>
        <taxon>Streptophyta</taxon>
        <taxon>Embryophyta</taxon>
        <taxon>Tracheophyta</taxon>
        <taxon>Spermatophyta</taxon>
        <taxon>Magnoliopsida</taxon>
        <taxon>eudicotyledons</taxon>
        <taxon>Gunneridae</taxon>
        <taxon>Pentapetalae</taxon>
        <taxon>rosids</taxon>
        <taxon>malvids</taxon>
        <taxon>Malvales</taxon>
        <taxon>Malvaceae</taxon>
        <taxon>Malvoideae</taxon>
        <taxon>Hibiscus</taxon>
    </lineage>
</organism>
<dbReference type="EMBL" id="JBBPBM010000007">
    <property type="protein sequence ID" value="KAK8574796.1"/>
    <property type="molecule type" value="Genomic_DNA"/>
</dbReference>
<accession>A0ABR2F8Y6</accession>
<gene>
    <name evidence="1" type="ORF">V6N12_062477</name>
</gene>
<evidence type="ECO:0000313" key="2">
    <source>
        <dbReference type="Proteomes" id="UP001472677"/>
    </source>
</evidence>
<sequence>MMMKHRSKQDTSTKVLRSVEKEGCMIEEDTGWRRQKYDTKAMLGVDGSLNLQRKKKLHKDEGRGKYMLSCG</sequence>